<dbReference type="Proteomes" id="UP000234857">
    <property type="component" value="Unassembled WGS sequence"/>
</dbReference>
<feature type="domain" description="DUF4159" evidence="1">
    <location>
        <begin position="19"/>
        <end position="209"/>
    </location>
</feature>
<accession>A0A2N5ZLL6</accession>
<dbReference type="InterPro" id="IPR029062">
    <property type="entry name" value="Class_I_gatase-like"/>
</dbReference>
<sequence>MIFLISLTVILTITSYSLKLARLSYKGGGDWYNDPSIIPNITRFFNKNISNIFENDEAVITLTDPEIENYPVIIMTGHGNVNFSESEKNILRNYLKNGGFLIIDDDYGMDTHIRNIFKNLFNNHPLVKLHNDHEIFTSFFKFEKTPKIHTHNSKPPELWGIFINQRLSLIYLFETNITDGWASHDVHKDSEEKREQALKFGSNIIFYALND</sequence>
<dbReference type="Pfam" id="PF13709">
    <property type="entry name" value="DUF4159"/>
    <property type="match status" value="1"/>
</dbReference>
<evidence type="ECO:0000313" key="3">
    <source>
        <dbReference type="Proteomes" id="UP000234857"/>
    </source>
</evidence>
<dbReference type="AlphaFoldDB" id="A0A2N5ZLL6"/>
<proteinExistence type="predicted"/>
<organism evidence="2 3">
    <name type="scientific">Muiribacterium halophilum</name>
    <dbReference type="NCBI Taxonomy" id="2053465"/>
    <lineage>
        <taxon>Bacteria</taxon>
        <taxon>Candidatus Muiribacteriota</taxon>
        <taxon>Candidatus Muiribacteriia</taxon>
        <taxon>Candidatus Muiribacteriales</taxon>
        <taxon>Candidatus Muiribacteriaceae</taxon>
        <taxon>Candidatus Muiribacterium</taxon>
    </lineage>
</organism>
<dbReference type="Gene3D" id="3.40.50.12140">
    <property type="entry name" value="Domain of unknown function DUF4159"/>
    <property type="match status" value="1"/>
</dbReference>
<dbReference type="EMBL" id="PKTG01000025">
    <property type="protein sequence ID" value="PLX19521.1"/>
    <property type="molecule type" value="Genomic_DNA"/>
</dbReference>
<name>A0A2N5ZLL6_MUIH1</name>
<dbReference type="InterPro" id="IPR025297">
    <property type="entry name" value="DUF4159"/>
</dbReference>
<comment type="caution">
    <text evidence="2">The sequence shown here is derived from an EMBL/GenBank/DDBJ whole genome shotgun (WGS) entry which is preliminary data.</text>
</comment>
<evidence type="ECO:0000313" key="2">
    <source>
        <dbReference type="EMBL" id="PLX19521.1"/>
    </source>
</evidence>
<evidence type="ECO:0000259" key="1">
    <source>
        <dbReference type="Pfam" id="PF13709"/>
    </source>
</evidence>
<protein>
    <recommendedName>
        <fullName evidence="1">DUF4159 domain-containing protein</fullName>
    </recommendedName>
</protein>
<reference evidence="2 3" key="1">
    <citation type="submission" date="2017-11" db="EMBL/GenBank/DDBJ databases">
        <title>Genome-resolved metagenomics identifies genetic mobility, metabolic interactions, and unexpected diversity in perchlorate-reducing communities.</title>
        <authorList>
            <person name="Barnum T.P."/>
            <person name="Figueroa I.A."/>
            <person name="Carlstrom C.I."/>
            <person name="Lucas L.N."/>
            <person name="Engelbrektson A.L."/>
            <person name="Coates J.D."/>
        </authorList>
    </citation>
    <scope>NUCLEOTIDE SEQUENCE [LARGE SCALE GENOMIC DNA]</scope>
    <source>
        <strain evidence="2">BM706</strain>
    </source>
</reference>
<gene>
    <name evidence="2" type="ORF">C0601_01310</name>
</gene>
<dbReference type="SUPFAM" id="SSF52317">
    <property type="entry name" value="Class I glutamine amidotransferase-like"/>
    <property type="match status" value="1"/>
</dbReference>